<dbReference type="Pfam" id="PF20516">
    <property type="entry name" value="PDDEXK_12"/>
    <property type="match status" value="1"/>
</dbReference>
<accession>A0A2V1D482</accession>
<evidence type="ECO:0000259" key="2">
    <source>
        <dbReference type="Pfam" id="PF20516"/>
    </source>
</evidence>
<dbReference type="EMBL" id="KZ805643">
    <property type="protein sequence ID" value="PVH92836.1"/>
    <property type="molecule type" value="Genomic_DNA"/>
</dbReference>
<feature type="compositionally biased region" description="Low complexity" evidence="1">
    <location>
        <begin position="145"/>
        <end position="166"/>
    </location>
</feature>
<organism evidence="3 4">
    <name type="scientific">Periconia macrospinosa</name>
    <dbReference type="NCBI Taxonomy" id="97972"/>
    <lineage>
        <taxon>Eukaryota</taxon>
        <taxon>Fungi</taxon>
        <taxon>Dikarya</taxon>
        <taxon>Ascomycota</taxon>
        <taxon>Pezizomycotina</taxon>
        <taxon>Dothideomycetes</taxon>
        <taxon>Pleosporomycetidae</taxon>
        <taxon>Pleosporales</taxon>
        <taxon>Massarineae</taxon>
        <taxon>Periconiaceae</taxon>
        <taxon>Periconia</taxon>
    </lineage>
</organism>
<feature type="region of interest" description="Disordered" evidence="1">
    <location>
        <begin position="140"/>
        <end position="170"/>
    </location>
</feature>
<keyword evidence="4" id="KW-1185">Reference proteome</keyword>
<sequence>MPSDFIISSWLADVNAATPTNKSSSHGRALRKRAHPAPKAEAPPRKKQRATANMNAPSSPPNSDSRSRSPAKSQSLGLRTSQRLRGRDQRPVQQVEAPSPPAPSTNKPATVLVNPGHNAPILSPPISSSSQYTAALNLDAATSASRNSTGTRSQTSSRRTRTPSPKKTLRDLGMLDKPIEYVSNRSRLPPETLPHWQALGSIYRDVKTIPVAVAPRLADEFIQEDMIDHNADREGVELEHETLLEVQAEARQCADNGSHEAQWNTKVHDRVLSCALRPFKPHFESINITSAKPIPNFAPLYKDDPSNPKIVDFSINLVHPRGSRFESAIHSLLHKHPQFLSINQTFNEAYKKPAVMSIKTKRGFYKKEDARFKLGMWIAA</sequence>
<proteinExistence type="predicted"/>
<dbReference type="Proteomes" id="UP000244855">
    <property type="component" value="Unassembled WGS sequence"/>
</dbReference>
<feature type="region of interest" description="Disordered" evidence="1">
    <location>
        <begin position="1"/>
        <end position="125"/>
    </location>
</feature>
<name>A0A2V1D482_9PLEO</name>
<feature type="domain" description="PD-(D/E)XK nuclease-like" evidence="2">
    <location>
        <begin position="225"/>
        <end position="380"/>
    </location>
</feature>
<reference evidence="3 4" key="1">
    <citation type="journal article" date="2018" name="Sci. Rep.">
        <title>Comparative genomics provides insights into the lifestyle and reveals functional heterogeneity of dark septate endophytic fungi.</title>
        <authorList>
            <person name="Knapp D.G."/>
            <person name="Nemeth J.B."/>
            <person name="Barry K."/>
            <person name="Hainaut M."/>
            <person name="Henrissat B."/>
            <person name="Johnson J."/>
            <person name="Kuo A."/>
            <person name="Lim J.H.P."/>
            <person name="Lipzen A."/>
            <person name="Nolan M."/>
            <person name="Ohm R.A."/>
            <person name="Tamas L."/>
            <person name="Grigoriev I.V."/>
            <person name="Spatafora J.W."/>
            <person name="Nagy L.G."/>
            <person name="Kovacs G.M."/>
        </authorList>
    </citation>
    <scope>NUCLEOTIDE SEQUENCE [LARGE SCALE GENOMIC DNA]</scope>
    <source>
        <strain evidence="3 4">DSE2036</strain>
    </source>
</reference>
<dbReference type="AlphaFoldDB" id="A0A2V1D482"/>
<feature type="compositionally biased region" description="Polar residues" evidence="1">
    <location>
        <begin position="17"/>
        <end position="26"/>
    </location>
</feature>
<evidence type="ECO:0000256" key="1">
    <source>
        <dbReference type="SAM" id="MobiDB-lite"/>
    </source>
</evidence>
<protein>
    <recommendedName>
        <fullName evidence="2">PD-(D/E)XK nuclease-like domain-containing protein</fullName>
    </recommendedName>
</protein>
<gene>
    <name evidence="3" type="ORF">DM02DRAFT_619679</name>
</gene>
<dbReference type="InterPro" id="IPR046797">
    <property type="entry name" value="PDDEXK_12"/>
</dbReference>
<evidence type="ECO:0000313" key="3">
    <source>
        <dbReference type="EMBL" id="PVH92836.1"/>
    </source>
</evidence>
<dbReference type="OrthoDB" id="3728830at2759"/>
<feature type="compositionally biased region" description="Polar residues" evidence="1">
    <location>
        <begin position="72"/>
        <end position="83"/>
    </location>
</feature>
<feature type="compositionally biased region" description="Low complexity" evidence="1">
    <location>
        <begin position="55"/>
        <end position="71"/>
    </location>
</feature>
<evidence type="ECO:0000313" key="4">
    <source>
        <dbReference type="Proteomes" id="UP000244855"/>
    </source>
</evidence>